<comment type="caution">
    <text evidence="1">The sequence shown here is derived from an EMBL/GenBank/DDBJ whole genome shotgun (WGS) entry which is preliminary data.</text>
</comment>
<dbReference type="EMBL" id="ACEO02000018">
    <property type="protein sequence ID" value="EFC50992.1"/>
    <property type="molecule type" value="Genomic_DNA"/>
</dbReference>
<proteinExistence type="predicted"/>
<dbReference type="AlphaFoldDB" id="A0A9W5MY60"/>
<gene>
    <name evidence="1" type="ORF">NEISUBOT_05569</name>
</gene>
<dbReference type="Proteomes" id="UP000004621">
    <property type="component" value="Unassembled WGS sequence"/>
</dbReference>
<accession>A0A9W5MY60</accession>
<organism evidence="1 2">
    <name type="scientific">Neisseria subflava NJ9703</name>
    <dbReference type="NCBI Taxonomy" id="546268"/>
    <lineage>
        <taxon>Bacteria</taxon>
        <taxon>Pseudomonadati</taxon>
        <taxon>Pseudomonadota</taxon>
        <taxon>Betaproteobacteria</taxon>
        <taxon>Neisseriales</taxon>
        <taxon>Neisseriaceae</taxon>
        <taxon>Neisseria</taxon>
    </lineage>
</organism>
<protein>
    <submittedName>
        <fullName evidence="1">Uncharacterized protein</fullName>
    </submittedName>
</protein>
<sequence length="57" mass="6606">MRFDGEILLHHRRDGGFGHGKALKTQKCYCNKRPSENLNKLSDGLLCMPNKINHKRK</sequence>
<reference evidence="1 2" key="1">
    <citation type="submission" date="2010-01" db="EMBL/GenBank/DDBJ databases">
        <authorList>
            <person name="Weinstock G."/>
            <person name="Sodergren E."/>
            <person name="Clifton S."/>
            <person name="Fulton L."/>
            <person name="Fulton B."/>
            <person name="Courtney L."/>
            <person name="Fronick C."/>
            <person name="Harrison M."/>
            <person name="Strong C."/>
            <person name="Farmer C."/>
            <person name="Delahaunty K."/>
            <person name="Markovic C."/>
            <person name="Hall O."/>
            <person name="Minx P."/>
            <person name="Tomlinson C."/>
            <person name="Mitreva M."/>
            <person name="Nelson J."/>
            <person name="Hou S."/>
            <person name="Wollam A."/>
            <person name="Pepin K.H."/>
            <person name="Johnson M."/>
            <person name="Bhonagiri V."/>
            <person name="Nash W.E."/>
            <person name="Warren W."/>
            <person name="Chinwalla A."/>
            <person name="Mardis E.R."/>
            <person name="Wilson R.K."/>
        </authorList>
    </citation>
    <scope>NUCLEOTIDE SEQUENCE [LARGE SCALE GENOMIC DNA]</scope>
    <source>
        <strain evidence="1 2">NJ9703</strain>
    </source>
</reference>
<name>A0A9W5MY60_NEISU</name>
<evidence type="ECO:0000313" key="1">
    <source>
        <dbReference type="EMBL" id="EFC50992.1"/>
    </source>
</evidence>
<evidence type="ECO:0000313" key="2">
    <source>
        <dbReference type="Proteomes" id="UP000004621"/>
    </source>
</evidence>